<name>A0ACA9R553_9GLOM</name>
<organism evidence="1 2">
    <name type="scientific">Cetraspora pellucida</name>
    <dbReference type="NCBI Taxonomy" id="1433469"/>
    <lineage>
        <taxon>Eukaryota</taxon>
        <taxon>Fungi</taxon>
        <taxon>Fungi incertae sedis</taxon>
        <taxon>Mucoromycota</taxon>
        <taxon>Glomeromycotina</taxon>
        <taxon>Glomeromycetes</taxon>
        <taxon>Diversisporales</taxon>
        <taxon>Gigasporaceae</taxon>
        <taxon>Cetraspora</taxon>
    </lineage>
</organism>
<dbReference type="Proteomes" id="UP000789366">
    <property type="component" value="Unassembled WGS sequence"/>
</dbReference>
<feature type="non-terminal residue" evidence="1">
    <location>
        <position position="69"/>
    </location>
</feature>
<proteinExistence type="predicted"/>
<sequence>FETLNAYTSSIITNINTSPKHNEPRNSKLKIYKQDKRVRKELDTQMLDDLYEPIQKAFLHNSKHLTSKN</sequence>
<gene>
    <name evidence="1" type="ORF">SPELUC_LOCUS16136</name>
</gene>
<dbReference type="EMBL" id="CAJVPW010057709">
    <property type="protein sequence ID" value="CAG8776962.1"/>
    <property type="molecule type" value="Genomic_DNA"/>
</dbReference>
<evidence type="ECO:0000313" key="1">
    <source>
        <dbReference type="EMBL" id="CAG8776962.1"/>
    </source>
</evidence>
<feature type="non-terminal residue" evidence="1">
    <location>
        <position position="1"/>
    </location>
</feature>
<comment type="caution">
    <text evidence="1">The sequence shown here is derived from an EMBL/GenBank/DDBJ whole genome shotgun (WGS) entry which is preliminary data.</text>
</comment>
<reference evidence="1" key="1">
    <citation type="submission" date="2021-06" db="EMBL/GenBank/DDBJ databases">
        <authorList>
            <person name="Kallberg Y."/>
            <person name="Tangrot J."/>
            <person name="Rosling A."/>
        </authorList>
    </citation>
    <scope>NUCLEOTIDE SEQUENCE</scope>
    <source>
        <strain evidence="1">28 12/20/2015</strain>
    </source>
</reference>
<keyword evidence="2" id="KW-1185">Reference proteome</keyword>
<protein>
    <submittedName>
        <fullName evidence="1">18147_t:CDS:1</fullName>
    </submittedName>
</protein>
<evidence type="ECO:0000313" key="2">
    <source>
        <dbReference type="Proteomes" id="UP000789366"/>
    </source>
</evidence>
<accession>A0ACA9R553</accession>